<accession>A0A6A6ISD3</accession>
<feature type="domain" description="Heterokaryon incompatibility" evidence="1">
    <location>
        <begin position="21"/>
        <end position="104"/>
    </location>
</feature>
<sequence>MRLLDVRALQLKEFVDNTPPYAILSHTWEEEEVLFADLFDLESAKKKKGFEKVSKACEQARRDGFDWIWIDTLCIDKSSSAELSEAINSMFAWYKRAAQCYAYLFDVSGLHDFKGSKWFTRAWTLQELLAPSSIGQGEIAGMEFFSSKWKSLGTKATLSRRISAVTGIAEAYLRGQSLDTASISMRMSWAAERRATRAEDIAYSLLGIFDVNMPLLYGEGKVK</sequence>
<dbReference type="Proteomes" id="UP000800094">
    <property type="component" value="Unassembled WGS sequence"/>
</dbReference>
<proteinExistence type="predicted"/>
<keyword evidence="3" id="KW-1185">Reference proteome</keyword>
<feature type="non-terminal residue" evidence="2">
    <location>
        <position position="223"/>
    </location>
</feature>
<dbReference type="OrthoDB" id="20872at2759"/>
<dbReference type="PANTHER" id="PTHR10622:SF10">
    <property type="entry name" value="HET DOMAIN-CONTAINING PROTEIN"/>
    <property type="match status" value="1"/>
</dbReference>
<evidence type="ECO:0000313" key="3">
    <source>
        <dbReference type="Proteomes" id="UP000800094"/>
    </source>
</evidence>
<dbReference type="AlphaFoldDB" id="A0A6A6ISD3"/>
<reference evidence="2" key="1">
    <citation type="journal article" date="2020" name="Stud. Mycol.">
        <title>101 Dothideomycetes genomes: a test case for predicting lifestyles and emergence of pathogens.</title>
        <authorList>
            <person name="Haridas S."/>
            <person name="Albert R."/>
            <person name="Binder M."/>
            <person name="Bloem J."/>
            <person name="Labutti K."/>
            <person name="Salamov A."/>
            <person name="Andreopoulos B."/>
            <person name="Baker S."/>
            <person name="Barry K."/>
            <person name="Bills G."/>
            <person name="Bluhm B."/>
            <person name="Cannon C."/>
            <person name="Castanera R."/>
            <person name="Culley D."/>
            <person name="Daum C."/>
            <person name="Ezra D."/>
            <person name="Gonzalez J."/>
            <person name="Henrissat B."/>
            <person name="Kuo A."/>
            <person name="Liang C."/>
            <person name="Lipzen A."/>
            <person name="Lutzoni F."/>
            <person name="Magnuson J."/>
            <person name="Mondo S."/>
            <person name="Nolan M."/>
            <person name="Ohm R."/>
            <person name="Pangilinan J."/>
            <person name="Park H.-J."/>
            <person name="Ramirez L."/>
            <person name="Alfaro M."/>
            <person name="Sun H."/>
            <person name="Tritt A."/>
            <person name="Yoshinaga Y."/>
            <person name="Zwiers L.-H."/>
            <person name="Turgeon B."/>
            <person name="Goodwin S."/>
            <person name="Spatafora J."/>
            <person name="Crous P."/>
            <person name="Grigoriev I."/>
        </authorList>
    </citation>
    <scope>NUCLEOTIDE SEQUENCE</scope>
    <source>
        <strain evidence="2">CBS 122368</strain>
    </source>
</reference>
<organism evidence="2 3">
    <name type="scientific">Trematosphaeria pertusa</name>
    <dbReference type="NCBI Taxonomy" id="390896"/>
    <lineage>
        <taxon>Eukaryota</taxon>
        <taxon>Fungi</taxon>
        <taxon>Dikarya</taxon>
        <taxon>Ascomycota</taxon>
        <taxon>Pezizomycotina</taxon>
        <taxon>Dothideomycetes</taxon>
        <taxon>Pleosporomycetidae</taxon>
        <taxon>Pleosporales</taxon>
        <taxon>Massarineae</taxon>
        <taxon>Trematosphaeriaceae</taxon>
        <taxon>Trematosphaeria</taxon>
    </lineage>
</organism>
<protein>
    <submittedName>
        <fullName evidence="2">HET-domain-containing protein</fullName>
    </submittedName>
</protein>
<dbReference type="InterPro" id="IPR010730">
    <property type="entry name" value="HET"/>
</dbReference>
<dbReference type="GeneID" id="54576043"/>
<gene>
    <name evidence="2" type="ORF">BU26DRAFT_392465</name>
</gene>
<evidence type="ECO:0000313" key="2">
    <source>
        <dbReference type="EMBL" id="KAF2252443.1"/>
    </source>
</evidence>
<dbReference type="RefSeq" id="XP_033687447.1">
    <property type="nucleotide sequence ID" value="XM_033822713.1"/>
</dbReference>
<name>A0A6A6ISD3_9PLEO</name>
<dbReference type="PANTHER" id="PTHR10622">
    <property type="entry name" value="HET DOMAIN-CONTAINING PROTEIN"/>
    <property type="match status" value="1"/>
</dbReference>
<dbReference type="EMBL" id="ML987192">
    <property type="protein sequence ID" value="KAF2252443.1"/>
    <property type="molecule type" value="Genomic_DNA"/>
</dbReference>
<evidence type="ECO:0000259" key="1">
    <source>
        <dbReference type="Pfam" id="PF06985"/>
    </source>
</evidence>
<dbReference type="Pfam" id="PF06985">
    <property type="entry name" value="HET"/>
    <property type="match status" value="1"/>
</dbReference>